<sequence length="120" mass="13260">MGLLLINILTLFLLLNFKFGDTIECYFEEDLANKTGARAIEPLGKCLEKFANKCLKFDCGEYGFSKGCGNCKLLDGVAMLLGLEEDQCTCSECDTDLCNSSIGVLSNMKILLLVQVFCQY</sequence>
<protein>
    <submittedName>
        <fullName evidence="3">Uncharacterized protein</fullName>
    </submittedName>
</protein>
<feature type="chain" id="PRO_5037977465" evidence="1">
    <location>
        <begin position="21"/>
        <end position="120"/>
    </location>
</feature>
<dbReference type="Proteomes" id="UP000887563">
    <property type="component" value="Unplaced"/>
</dbReference>
<proteinExistence type="predicted"/>
<keyword evidence="2" id="KW-1185">Reference proteome</keyword>
<evidence type="ECO:0000313" key="3">
    <source>
        <dbReference type="WBParaSite" id="Minc3s00225g08000"/>
    </source>
</evidence>
<dbReference type="WBParaSite" id="Minc3s00225g08000">
    <property type="protein sequence ID" value="Minc3s00225g08000"/>
    <property type="gene ID" value="Minc3s00225g08000"/>
</dbReference>
<name>A0A914L1N4_MELIC</name>
<accession>A0A914L1N4</accession>
<reference evidence="3" key="1">
    <citation type="submission" date="2022-11" db="UniProtKB">
        <authorList>
            <consortium name="WormBaseParasite"/>
        </authorList>
    </citation>
    <scope>IDENTIFICATION</scope>
</reference>
<keyword evidence="1" id="KW-0732">Signal</keyword>
<feature type="signal peptide" evidence="1">
    <location>
        <begin position="1"/>
        <end position="20"/>
    </location>
</feature>
<organism evidence="2 3">
    <name type="scientific">Meloidogyne incognita</name>
    <name type="common">Southern root-knot nematode worm</name>
    <name type="synonym">Oxyuris incognita</name>
    <dbReference type="NCBI Taxonomy" id="6306"/>
    <lineage>
        <taxon>Eukaryota</taxon>
        <taxon>Metazoa</taxon>
        <taxon>Ecdysozoa</taxon>
        <taxon>Nematoda</taxon>
        <taxon>Chromadorea</taxon>
        <taxon>Rhabditida</taxon>
        <taxon>Tylenchina</taxon>
        <taxon>Tylenchomorpha</taxon>
        <taxon>Tylenchoidea</taxon>
        <taxon>Meloidogynidae</taxon>
        <taxon>Meloidogyninae</taxon>
        <taxon>Meloidogyne</taxon>
        <taxon>Meloidogyne incognita group</taxon>
    </lineage>
</organism>
<evidence type="ECO:0000256" key="1">
    <source>
        <dbReference type="SAM" id="SignalP"/>
    </source>
</evidence>
<dbReference type="AlphaFoldDB" id="A0A914L1N4"/>
<evidence type="ECO:0000313" key="2">
    <source>
        <dbReference type="Proteomes" id="UP000887563"/>
    </source>
</evidence>